<evidence type="ECO:0000313" key="2">
    <source>
        <dbReference type="EMBL" id="OXA91707.1"/>
    </source>
</evidence>
<organism evidence="2 3">
    <name type="scientific">Flavobacterium hibernum</name>
    <dbReference type="NCBI Taxonomy" id="37752"/>
    <lineage>
        <taxon>Bacteria</taxon>
        <taxon>Pseudomonadati</taxon>
        <taxon>Bacteroidota</taxon>
        <taxon>Flavobacteriia</taxon>
        <taxon>Flavobacteriales</taxon>
        <taxon>Flavobacteriaceae</taxon>
        <taxon>Flavobacterium</taxon>
    </lineage>
</organism>
<keyword evidence="1" id="KW-0812">Transmembrane</keyword>
<feature type="transmembrane region" description="Helical" evidence="1">
    <location>
        <begin position="7"/>
        <end position="26"/>
    </location>
</feature>
<sequence>MRKISGFQIANLLFWTALILLNVFYFKPIINDKYLLADVLIFKSESWKYSVVVFFVIVILVLGYGYKTYKEKLKIFNVCLLVLLSLFLSYLLKNITDNFLLFLNSKSEAKEVVVVYKVIENKENKVFSLYDNKNFINSENQLNKINKYRNDNKIKSVFEYKNNDTIHVAFNKGLFGVNFMK</sequence>
<proteinExistence type="predicted"/>
<feature type="transmembrane region" description="Helical" evidence="1">
    <location>
        <begin position="46"/>
        <end position="66"/>
    </location>
</feature>
<name>A0ABX4CDE5_9FLAO</name>
<reference evidence="2 3" key="1">
    <citation type="submission" date="2016-11" db="EMBL/GenBank/DDBJ databases">
        <title>Whole genomes of Flavobacteriaceae.</title>
        <authorList>
            <person name="Stine C."/>
            <person name="Li C."/>
            <person name="Tadesse D."/>
        </authorList>
    </citation>
    <scope>NUCLEOTIDE SEQUENCE [LARGE SCALE GENOMIC DNA]</scope>
    <source>
        <strain evidence="2 3">ATCC 51468</strain>
    </source>
</reference>
<comment type="caution">
    <text evidence="2">The sequence shown here is derived from an EMBL/GenBank/DDBJ whole genome shotgun (WGS) entry which is preliminary data.</text>
</comment>
<dbReference type="RefSeq" id="WP_089081895.1">
    <property type="nucleotide sequence ID" value="NZ_MUGX01000002.1"/>
</dbReference>
<evidence type="ECO:0000256" key="1">
    <source>
        <dbReference type="SAM" id="Phobius"/>
    </source>
</evidence>
<evidence type="ECO:0000313" key="3">
    <source>
        <dbReference type="Proteomes" id="UP000198302"/>
    </source>
</evidence>
<keyword evidence="1" id="KW-0472">Membrane</keyword>
<keyword evidence="3" id="KW-1185">Reference proteome</keyword>
<keyword evidence="1" id="KW-1133">Transmembrane helix</keyword>
<dbReference type="Proteomes" id="UP000198302">
    <property type="component" value="Unassembled WGS sequence"/>
</dbReference>
<feature type="transmembrane region" description="Helical" evidence="1">
    <location>
        <begin position="73"/>
        <end position="92"/>
    </location>
</feature>
<accession>A0ABX4CDE5</accession>
<dbReference type="EMBL" id="MUGX01000002">
    <property type="protein sequence ID" value="OXA91707.1"/>
    <property type="molecule type" value="Genomic_DNA"/>
</dbReference>
<protein>
    <submittedName>
        <fullName evidence="2">Uncharacterized protein</fullName>
    </submittedName>
</protein>
<gene>
    <name evidence="2" type="ORF">B0A73_00250</name>
</gene>